<evidence type="ECO:0008006" key="2">
    <source>
        <dbReference type="Google" id="ProtNLM"/>
    </source>
</evidence>
<reference evidence="1" key="2">
    <citation type="submission" date="2024-06" db="EMBL/GenBank/DDBJ databases">
        <authorList>
            <person name="Petrova K.O."/>
            <person name="Toshchakov S.V."/>
            <person name="Boltjanskaja Y.V."/>
            <person name="Kevbrin V."/>
        </authorList>
    </citation>
    <scope>NUCLEOTIDE SEQUENCE</scope>
    <source>
        <strain evidence="1">Z-910T</strain>
    </source>
</reference>
<dbReference type="AlphaFoldDB" id="A0AAU7VKX6"/>
<gene>
    <name evidence="1" type="ORF">PRVXT_002761</name>
</gene>
<reference evidence="1" key="1">
    <citation type="journal article" date="2013" name="Extremophiles">
        <title>Proteinivorax tanatarense gen. nov., sp. nov., an anaerobic, haloalkaliphilic, proteolytic bacterium isolated from a decaying algal bloom, and proposal of Proteinivoraceae fam. nov.</title>
        <authorList>
            <person name="Kevbrin V."/>
            <person name="Boltyanskaya Y."/>
            <person name="Zhilina T."/>
            <person name="Kolganova T."/>
            <person name="Lavrentjeva E."/>
            <person name="Kuznetsov B."/>
        </authorList>
    </citation>
    <scope>NUCLEOTIDE SEQUENCE</scope>
    <source>
        <strain evidence="1">Z-910T</strain>
    </source>
</reference>
<dbReference type="SMART" id="SM00028">
    <property type="entry name" value="TPR"/>
    <property type="match status" value="4"/>
</dbReference>
<dbReference type="SUPFAM" id="SSF48452">
    <property type="entry name" value="TPR-like"/>
    <property type="match status" value="2"/>
</dbReference>
<dbReference type="InterPro" id="IPR011990">
    <property type="entry name" value="TPR-like_helical_dom_sf"/>
</dbReference>
<dbReference type="Gene3D" id="1.25.40.10">
    <property type="entry name" value="Tetratricopeptide repeat domain"/>
    <property type="match status" value="1"/>
</dbReference>
<proteinExistence type="predicted"/>
<sequence length="383" mass="44474">MTKTSFESITSTSSVPILPFEENVDKVKKTIKNAINTKRKLSSETITDIENFSKQCSHSKVCVDIYLLLGDLFYHLEEKDKEMIYYTRALERALGLHITTGLHKIVSKIVPNYINTEKYEEAISLNTLVLSKEKDIPDNKKWTVFYNNALAYLHLEDYENSLYFVKKAKKLSSNIGKNKIAQLLIIEGQCLHSKKLHERELIIYYKALEILKSTNSIELQGLVYKNIANVFLKTKDLEKKDYKIHIQNIKEIISKISQEDKTVPQLYIALAEIYYGALKDMDKAEKYYLLALDKVDKERYPSLCIFLINHLLEIYLQTNQLKNGLSVVEKYQDVIISKLDFTQELKFLLKSIFIYNKLENNKDLNDLLSKILIRRGGEISETS</sequence>
<name>A0AAU7VKX6_9FIRM</name>
<dbReference type="InterPro" id="IPR019734">
    <property type="entry name" value="TPR_rpt"/>
</dbReference>
<dbReference type="EMBL" id="CP158367">
    <property type="protein sequence ID" value="XBX74703.1"/>
    <property type="molecule type" value="Genomic_DNA"/>
</dbReference>
<dbReference type="Pfam" id="PF13181">
    <property type="entry name" value="TPR_8"/>
    <property type="match status" value="2"/>
</dbReference>
<organism evidence="1">
    <name type="scientific">Proteinivorax tanatarense</name>
    <dbReference type="NCBI Taxonomy" id="1260629"/>
    <lineage>
        <taxon>Bacteria</taxon>
        <taxon>Bacillati</taxon>
        <taxon>Bacillota</taxon>
        <taxon>Clostridia</taxon>
        <taxon>Eubacteriales</taxon>
        <taxon>Proteinivoracaceae</taxon>
        <taxon>Proteinivorax</taxon>
    </lineage>
</organism>
<dbReference type="RefSeq" id="WP_350343452.1">
    <property type="nucleotide sequence ID" value="NZ_CP158367.1"/>
</dbReference>
<accession>A0AAU7VKX6</accession>
<evidence type="ECO:0000313" key="1">
    <source>
        <dbReference type="EMBL" id="XBX74703.1"/>
    </source>
</evidence>
<protein>
    <recommendedName>
        <fullName evidence="2">Tetratricopeptide repeat protein</fullName>
    </recommendedName>
</protein>